<dbReference type="CDD" id="cd06225">
    <property type="entry name" value="HAMP"/>
    <property type="match status" value="1"/>
</dbReference>
<keyword evidence="13" id="KW-1133">Transmembrane helix</keyword>
<evidence type="ECO:0000313" key="17">
    <source>
        <dbReference type="EMBL" id="AZV78499.1"/>
    </source>
</evidence>
<dbReference type="GO" id="GO:0016020">
    <property type="term" value="C:membrane"/>
    <property type="evidence" value="ECO:0007669"/>
    <property type="project" value="UniProtKB-SubCell"/>
</dbReference>
<feature type="transmembrane region" description="Helical" evidence="13">
    <location>
        <begin position="12"/>
        <end position="33"/>
    </location>
</feature>
<dbReference type="FunFam" id="1.10.287.130:FF:000002">
    <property type="entry name" value="Two-component osmosensing histidine kinase"/>
    <property type="match status" value="1"/>
</dbReference>
<dbReference type="InterPro" id="IPR004358">
    <property type="entry name" value="Sig_transdc_His_kin-like_C"/>
</dbReference>
<dbReference type="SMART" id="SM00388">
    <property type="entry name" value="HisKA"/>
    <property type="match status" value="1"/>
</dbReference>
<feature type="domain" description="HAMP" evidence="16">
    <location>
        <begin position="189"/>
        <end position="241"/>
    </location>
</feature>
<dbReference type="CDD" id="cd16922">
    <property type="entry name" value="HATPase_EvgS-ArcB-TorS-like"/>
    <property type="match status" value="1"/>
</dbReference>
<dbReference type="SUPFAM" id="SSF52172">
    <property type="entry name" value="CheY-like"/>
    <property type="match status" value="1"/>
</dbReference>
<dbReference type="Pfam" id="PF00512">
    <property type="entry name" value="HisKA"/>
    <property type="match status" value="1"/>
</dbReference>
<keyword evidence="7" id="KW-0418">Kinase</keyword>
<dbReference type="OrthoDB" id="9801651at2"/>
<protein>
    <recommendedName>
        <fullName evidence="11">Sensory/regulatory protein RpfC</fullName>
        <ecNumber evidence="3">2.7.13.3</ecNumber>
    </recommendedName>
</protein>
<dbReference type="RefSeq" id="WP_127749060.1">
    <property type="nucleotide sequence ID" value="NZ_CP033219.1"/>
</dbReference>
<dbReference type="EC" id="2.7.13.3" evidence="3"/>
<keyword evidence="18" id="KW-1185">Reference proteome</keyword>
<dbReference type="CDD" id="cd00082">
    <property type="entry name" value="HisKA"/>
    <property type="match status" value="1"/>
</dbReference>
<sequence length="656" mass="71672">MTNLSDLRTKLVIYTVLIVLTVAGFISAVSIAFDHRNSTAAFISQATALAETLSEAAVEPIYSMDVRLLRQQVNSTLTNDHAIGAYVLDTDEKILTDGSDENQLRGTQISSPIIDHITETNGWITLRDNENMTVGGPVLLTEGYVLGYVVLEFSMIELNDRLLAQVRQTLALSGLCVLITSLAAIVVSRQITQPIIRLTDFATQLKNGTSDRKVPDCGKGEVGRLAQSFSKMLDHMDISNKNLQNLAGSLEKQVRDRTQAAEAGSKAKSEFLAVMSHEIRTPMNGVLGMTSLLLETKLNEEQEEYARTISESGEALLVIINDILDFSRIEAGKMELDEEPFELETLLLSVLSLLSQTRLNENVTLKLDYASHIPKTFIGDEGRVRQIVTNLVGNSQKFTENGSICIGVTGSSKSGATVLNISVKDTGIGIPESKLTGIFDAFSQVDSTNARSFGGTGMGLTIASNLARLMGGDIRVKSQVGKGSTFTFRCKMRITESLAPTDDFSIVKPSVVTPNDPPIAKDSKLGETRKILLADDNKTNRLVVQRMLKATDLQIIHAQDGSEAVQQFITHKPKLVFMDISMPKLTGIEATREIRSFEAKNSLLACPIIALTANAMKGDREKYLENGMDDYLSKPVRKSDLTELIAYWSQERSGPG</sequence>
<evidence type="ECO:0000259" key="15">
    <source>
        <dbReference type="PROSITE" id="PS50110"/>
    </source>
</evidence>
<dbReference type="FunFam" id="3.30.565.10:FF:000010">
    <property type="entry name" value="Sensor histidine kinase RcsC"/>
    <property type="match status" value="1"/>
</dbReference>
<dbReference type="InterPro" id="IPR003660">
    <property type="entry name" value="HAMP_dom"/>
</dbReference>
<dbReference type="InterPro" id="IPR003594">
    <property type="entry name" value="HATPase_dom"/>
</dbReference>
<evidence type="ECO:0000256" key="3">
    <source>
        <dbReference type="ARBA" id="ARBA00012438"/>
    </source>
</evidence>
<dbReference type="Proteomes" id="UP000283063">
    <property type="component" value="Chromosome"/>
</dbReference>
<dbReference type="SUPFAM" id="SSF47384">
    <property type="entry name" value="Homodimeric domain of signal transducing histidine kinase"/>
    <property type="match status" value="1"/>
</dbReference>
<dbReference type="Gene3D" id="3.30.565.10">
    <property type="entry name" value="Histidine kinase-like ATPase, C-terminal domain"/>
    <property type="match status" value="1"/>
</dbReference>
<name>A0A3T0N3C6_9RHOB</name>
<dbReference type="Pfam" id="PF00072">
    <property type="entry name" value="Response_reg"/>
    <property type="match status" value="1"/>
</dbReference>
<evidence type="ECO:0000256" key="10">
    <source>
        <dbReference type="ARBA" id="ARBA00064003"/>
    </source>
</evidence>
<reference evidence="17 18" key="1">
    <citation type="submission" date="2018-10" db="EMBL/GenBank/DDBJ databases">
        <title>Parasedimentitalea marina sp. nov., a psychrophilic bacterium isolated from deep seawater of the New Britain Trench.</title>
        <authorList>
            <person name="Cao J."/>
        </authorList>
    </citation>
    <scope>NUCLEOTIDE SEQUENCE [LARGE SCALE GENOMIC DNA]</scope>
    <source>
        <strain evidence="17 18">W43</strain>
    </source>
</reference>
<evidence type="ECO:0000313" key="18">
    <source>
        <dbReference type="Proteomes" id="UP000283063"/>
    </source>
</evidence>
<keyword evidence="6" id="KW-0547">Nucleotide-binding</keyword>
<dbReference type="PRINTS" id="PR00344">
    <property type="entry name" value="BCTRLSENSOR"/>
</dbReference>
<dbReference type="PANTHER" id="PTHR45339">
    <property type="entry name" value="HYBRID SIGNAL TRANSDUCTION HISTIDINE KINASE J"/>
    <property type="match status" value="1"/>
</dbReference>
<dbReference type="GO" id="GO:0005524">
    <property type="term" value="F:ATP binding"/>
    <property type="evidence" value="ECO:0007669"/>
    <property type="project" value="UniProtKB-KW"/>
</dbReference>
<dbReference type="GO" id="GO:0000155">
    <property type="term" value="F:phosphorelay sensor kinase activity"/>
    <property type="evidence" value="ECO:0007669"/>
    <property type="project" value="InterPro"/>
</dbReference>
<dbReference type="SMART" id="SM00448">
    <property type="entry name" value="REC"/>
    <property type="match status" value="1"/>
</dbReference>
<dbReference type="SMART" id="SM00387">
    <property type="entry name" value="HATPase_c"/>
    <property type="match status" value="1"/>
</dbReference>
<evidence type="ECO:0000256" key="11">
    <source>
        <dbReference type="ARBA" id="ARBA00068150"/>
    </source>
</evidence>
<dbReference type="InterPro" id="IPR001789">
    <property type="entry name" value="Sig_transdc_resp-reg_receiver"/>
</dbReference>
<evidence type="ECO:0000256" key="7">
    <source>
        <dbReference type="ARBA" id="ARBA00022777"/>
    </source>
</evidence>
<comment type="subunit">
    <text evidence="10">At low DSF concentrations, interacts with RpfF.</text>
</comment>
<dbReference type="Gene3D" id="1.10.287.130">
    <property type="match status" value="1"/>
</dbReference>
<dbReference type="Gene3D" id="3.40.50.2300">
    <property type="match status" value="1"/>
</dbReference>
<evidence type="ECO:0000256" key="2">
    <source>
        <dbReference type="ARBA" id="ARBA00004370"/>
    </source>
</evidence>
<keyword evidence="13" id="KW-0472">Membrane</keyword>
<keyword evidence="13" id="KW-0812">Transmembrane</keyword>
<feature type="transmembrane region" description="Helical" evidence="13">
    <location>
        <begin position="169"/>
        <end position="187"/>
    </location>
</feature>
<keyword evidence="4 12" id="KW-0597">Phosphoprotein</keyword>
<keyword evidence="9" id="KW-0902">Two-component regulatory system</keyword>
<dbReference type="InterPro" id="IPR036890">
    <property type="entry name" value="HATPase_C_sf"/>
</dbReference>
<evidence type="ECO:0000256" key="9">
    <source>
        <dbReference type="ARBA" id="ARBA00023012"/>
    </source>
</evidence>
<evidence type="ECO:0000259" key="14">
    <source>
        <dbReference type="PROSITE" id="PS50109"/>
    </source>
</evidence>
<comment type="subcellular location">
    <subcellularLocation>
        <location evidence="2">Membrane</location>
    </subcellularLocation>
</comment>
<evidence type="ECO:0000256" key="8">
    <source>
        <dbReference type="ARBA" id="ARBA00022840"/>
    </source>
</evidence>
<feature type="domain" description="Histidine kinase" evidence="14">
    <location>
        <begin position="274"/>
        <end position="494"/>
    </location>
</feature>
<evidence type="ECO:0000259" key="16">
    <source>
        <dbReference type="PROSITE" id="PS50885"/>
    </source>
</evidence>
<dbReference type="KEGG" id="sedi:EBB79_11835"/>
<dbReference type="InterPro" id="IPR011006">
    <property type="entry name" value="CheY-like_superfamily"/>
</dbReference>
<dbReference type="PROSITE" id="PS50109">
    <property type="entry name" value="HIS_KIN"/>
    <property type="match status" value="1"/>
</dbReference>
<dbReference type="InterPro" id="IPR036097">
    <property type="entry name" value="HisK_dim/P_sf"/>
</dbReference>
<dbReference type="SUPFAM" id="SSF55874">
    <property type="entry name" value="ATPase domain of HSP90 chaperone/DNA topoisomerase II/histidine kinase"/>
    <property type="match status" value="1"/>
</dbReference>
<evidence type="ECO:0000256" key="5">
    <source>
        <dbReference type="ARBA" id="ARBA00022679"/>
    </source>
</evidence>
<dbReference type="SUPFAM" id="SSF158472">
    <property type="entry name" value="HAMP domain-like"/>
    <property type="match status" value="1"/>
</dbReference>
<evidence type="ECO:0000256" key="4">
    <source>
        <dbReference type="ARBA" id="ARBA00022553"/>
    </source>
</evidence>
<dbReference type="PROSITE" id="PS50110">
    <property type="entry name" value="RESPONSE_REGULATORY"/>
    <property type="match status" value="1"/>
</dbReference>
<accession>A0A3T0N3C6</accession>
<feature type="modified residue" description="4-aspartylphosphate" evidence="12">
    <location>
        <position position="579"/>
    </location>
</feature>
<dbReference type="Gene3D" id="6.10.340.10">
    <property type="match status" value="1"/>
</dbReference>
<dbReference type="EMBL" id="CP033219">
    <property type="protein sequence ID" value="AZV78499.1"/>
    <property type="molecule type" value="Genomic_DNA"/>
</dbReference>
<dbReference type="Pfam" id="PF02518">
    <property type="entry name" value="HATPase_c"/>
    <property type="match status" value="1"/>
</dbReference>
<organism evidence="17 18">
    <name type="scientific">Parasedimentitalea marina</name>
    <dbReference type="NCBI Taxonomy" id="2483033"/>
    <lineage>
        <taxon>Bacteria</taxon>
        <taxon>Pseudomonadati</taxon>
        <taxon>Pseudomonadota</taxon>
        <taxon>Alphaproteobacteria</taxon>
        <taxon>Rhodobacterales</taxon>
        <taxon>Paracoccaceae</taxon>
        <taxon>Parasedimentitalea</taxon>
    </lineage>
</organism>
<evidence type="ECO:0000256" key="12">
    <source>
        <dbReference type="PROSITE-ProRule" id="PRU00169"/>
    </source>
</evidence>
<keyword evidence="8" id="KW-0067">ATP-binding</keyword>
<comment type="catalytic activity">
    <reaction evidence="1">
        <text>ATP + protein L-histidine = ADP + protein N-phospho-L-histidine.</text>
        <dbReference type="EC" id="2.7.13.3"/>
    </reaction>
</comment>
<dbReference type="InterPro" id="IPR003661">
    <property type="entry name" value="HisK_dim/P_dom"/>
</dbReference>
<keyword evidence="5" id="KW-0808">Transferase</keyword>
<gene>
    <name evidence="17" type="ORF">EBB79_11835</name>
</gene>
<proteinExistence type="predicted"/>
<evidence type="ECO:0000256" key="6">
    <source>
        <dbReference type="ARBA" id="ARBA00022741"/>
    </source>
</evidence>
<feature type="domain" description="Response regulatory" evidence="15">
    <location>
        <begin position="530"/>
        <end position="649"/>
    </location>
</feature>
<dbReference type="SMART" id="SM00304">
    <property type="entry name" value="HAMP"/>
    <property type="match status" value="1"/>
</dbReference>
<evidence type="ECO:0000256" key="1">
    <source>
        <dbReference type="ARBA" id="ARBA00000085"/>
    </source>
</evidence>
<dbReference type="PANTHER" id="PTHR45339:SF1">
    <property type="entry name" value="HYBRID SIGNAL TRANSDUCTION HISTIDINE KINASE J"/>
    <property type="match status" value="1"/>
</dbReference>
<evidence type="ECO:0000256" key="13">
    <source>
        <dbReference type="SAM" id="Phobius"/>
    </source>
</evidence>
<dbReference type="InterPro" id="IPR005467">
    <property type="entry name" value="His_kinase_dom"/>
</dbReference>
<dbReference type="PROSITE" id="PS50885">
    <property type="entry name" value="HAMP"/>
    <property type="match status" value="1"/>
</dbReference>
<dbReference type="AlphaFoldDB" id="A0A3T0N3C6"/>
<dbReference type="CDD" id="cd17546">
    <property type="entry name" value="REC_hyHK_CKI1_RcsC-like"/>
    <property type="match status" value="1"/>
</dbReference>